<evidence type="ECO:0000313" key="4">
    <source>
        <dbReference type="Proteomes" id="UP000811899"/>
    </source>
</evidence>
<evidence type="ECO:0000256" key="1">
    <source>
        <dbReference type="SAM" id="Phobius"/>
    </source>
</evidence>
<evidence type="ECO:0000313" key="3">
    <source>
        <dbReference type="EMBL" id="MBT0666184.1"/>
    </source>
</evidence>
<dbReference type="Proteomes" id="UP000811899">
    <property type="component" value="Unassembled WGS sequence"/>
</dbReference>
<name>A0AAW4L4P9_9BACT</name>
<keyword evidence="1" id="KW-0812">Transmembrane</keyword>
<dbReference type="Pfam" id="PF00534">
    <property type="entry name" value="Glycos_transf_1"/>
    <property type="match status" value="1"/>
</dbReference>
<dbReference type="SUPFAM" id="SSF53756">
    <property type="entry name" value="UDP-Glycosyltransferase/glycogen phosphorylase"/>
    <property type="match status" value="1"/>
</dbReference>
<accession>A0AAW4L4P9</accession>
<keyword evidence="1" id="KW-1133">Transmembrane helix</keyword>
<keyword evidence="1" id="KW-0472">Membrane</keyword>
<dbReference type="RefSeq" id="WP_214172956.1">
    <property type="nucleotide sequence ID" value="NZ_JAHCVJ010000009.1"/>
</dbReference>
<protein>
    <submittedName>
        <fullName evidence="3">Glycosyltransferase</fullName>
    </submittedName>
</protein>
<organism evidence="3 4">
    <name type="scientific">Geoanaerobacter pelophilus</name>
    <dbReference type="NCBI Taxonomy" id="60036"/>
    <lineage>
        <taxon>Bacteria</taxon>
        <taxon>Pseudomonadati</taxon>
        <taxon>Thermodesulfobacteriota</taxon>
        <taxon>Desulfuromonadia</taxon>
        <taxon>Geobacterales</taxon>
        <taxon>Geobacteraceae</taxon>
        <taxon>Geoanaerobacter</taxon>
    </lineage>
</organism>
<sequence length="415" mass="47681">MKILISAFACHPAMGSEDGVGWGWVTTLARYHQLHVITREYRRADIEAELETNPVNNLYFHYIDPPAWMIFWKKGSRNFMAYALLWQLFALVMAVRLSIRQRFDIVQHLTYGNLWLPTFLFFVPGTYIWGPVGGGVVPAVFAENYRIREWLVENLRLIVLKSLKWLNLPALLNMWRARLILVRTWETLDYLPLWARKKAILVPETALDPGRFPYSRKERRDTCCREMFNIVYAGRIMSLKNLHLAVTAFRELLARNPLLAGFVRFDIYGDGPYLPVCRELAGDEAGRAIIFHGFVDRAVLLEKLREAHLFIHLSVKDTAATAPMEAMALGIPVICVKAGGMMNLVDDTCGVPLEQSSPELLVPAVINELKTLVTDRERLFALSCAARAKVEQSFSWERRIEQYNEIVKRELSVNR</sequence>
<dbReference type="Gene3D" id="3.40.50.2000">
    <property type="entry name" value="Glycogen Phosphorylase B"/>
    <property type="match status" value="1"/>
</dbReference>
<dbReference type="InterPro" id="IPR050194">
    <property type="entry name" value="Glycosyltransferase_grp1"/>
</dbReference>
<keyword evidence="4" id="KW-1185">Reference proteome</keyword>
<dbReference type="EMBL" id="JAHCVJ010000009">
    <property type="protein sequence ID" value="MBT0666184.1"/>
    <property type="molecule type" value="Genomic_DNA"/>
</dbReference>
<dbReference type="PANTHER" id="PTHR45947">
    <property type="entry name" value="SULFOQUINOVOSYL TRANSFERASE SQD2"/>
    <property type="match status" value="1"/>
</dbReference>
<comment type="caution">
    <text evidence="3">The sequence shown here is derived from an EMBL/GenBank/DDBJ whole genome shotgun (WGS) entry which is preliminary data.</text>
</comment>
<feature type="transmembrane region" description="Helical" evidence="1">
    <location>
        <begin position="79"/>
        <end position="99"/>
    </location>
</feature>
<evidence type="ECO:0000259" key="2">
    <source>
        <dbReference type="Pfam" id="PF00534"/>
    </source>
</evidence>
<feature type="domain" description="Glycosyl transferase family 1" evidence="2">
    <location>
        <begin position="230"/>
        <end position="366"/>
    </location>
</feature>
<gene>
    <name evidence="3" type="ORF">KI809_17875</name>
</gene>
<dbReference type="GO" id="GO:0016757">
    <property type="term" value="F:glycosyltransferase activity"/>
    <property type="evidence" value="ECO:0007669"/>
    <property type="project" value="InterPro"/>
</dbReference>
<dbReference type="InterPro" id="IPR001296">
    <property type="entry name" value="Glyco_trans_1"/>
</dbReference>
<proteinExistence type="predicted"/>
<dbReference type="PANTHER" id="PTHR45947:SF3">
    <property type="entry name" value="SULFOQUINOVOSYL TRANSFERASE SQD2"/>
    <property type="match status" value="1"/>
</dbReference>
<feature type="transmembrane region" description="Helical" evidence="1">
    <location>
        <begin position="111"/>
        <end position="130"/>
    </location>
</feature>
<reference evidence="3 4" key="1">
    <citation type="submission" date="2021-05" db="EMBL/GenBank/DDBJ databases">
        <title>The draft genome of Geobacter pelophilus DSM 12255.</title>
        <authorList>
            <person name="Xu Z."/>
            <person name="Masuda Y."/>
            <person name="Itoh H."/>
            <person name="Senoo K."/>
        </authorList>
    </citation>
    <scope>NUCLEOTIDE SEQUENCE [LARGE SCALE GENOMIC DNA]</scope>
    <source>
        <strain evidence="3 4">DSM 12255</strain>
    </source>
</reference>
<dbReference type="AlphaFoldDB" id="A0AAW4L4P9"/>